<name>A0A081LC83_9BACI</name>
<feature type="domain" description="Helicase C-terminal" evidence="6">
    <location>
        <begin position="231"/>
        <end position="374"/>
    </location>
</feature>
<dbReference type="PANTHER" id="PTHR47963:SF7">
    <property type="entry name" value="ATP-DEPENDENT RNA HELICASE YFML-RELATED"/>
    <property type="match status" value="1"/>
</dbReference>
<dbReference type="GO" id="GO:0003724">
    <property type="term" value="F:RNA helicase activity"/>
    <property type="evidence" value="ECO:0007669"/>
    <property type="project" value="TreeGrafter"/>
</dbReference>
<dbReference type="CDD" id="cd00268">
    <property type="entry name" value="DEADc"/>
    <property type="match status" value="1"/>
</dbReference>
<dbReference type="GO" id="GO:0005524">
    <property type="term" value="F:ATP binding"/>
    <property type="evidence" value="ECO:0007669"/>
    <property type="project" value="UniProtKB-KW"/>
</dbReference>
<evidence type="ECO:0000313" key="7">
    <source>
        <dbReference type="EMBL" id="KEP26859.1"/>
    </source>
</evidence>
<dbReference type="InterPro" id="IPR027417">
    <property type="entry name" value="P-loop_NTPase"/>
</dbReference>
<dbReference type="OrthoDB" id="9805696at2"/>
<dbReference type="Pfam" id="PF00271">
    <property type="entry name" value="Helicase_C"/>
    <property type="match status" value="1"/>
</dbReference>
<dbReference type="EMBL" id="JOTP01000006">
    <property type="protein sequence ID" value="KEP26859.1"/>
    <property type="molecule type" value="Genomic_DNA"/>
</dbReference>
<keyword evidence="3 7" id="KW-0347">Helicase</keyword>
<keyword evidence="1" id="KW-0547">Nucleotide-binding</keyword>
<accession>A0A081LC83</accession>
<dbReference type="Pfam" id="PF00270">
    <property type="entry name" value="DEAD"/>
    <property type="match status" value="1"/>
</dbReference>
<protein>
    <submittedName>
        <fullName evidence="7">RNA helicase</fullName>
    </submittedName>
</protein>
<evidence type="ECO:0000256" key="1">
    <source>
        <dbReference type="ARBA" id="ARBA00022741"/>
    </source>
</evidence>
<dbReference type="SUPFAM" id="SSF52540">
    <property type="entry name" value="P-loop containing nucleoside triphosphate hydrolases"/>
    <property type="match status" value="1"/>
</dbReference>
<reference evidence="7 8" key="1">
    <citation type="submission" date="2012-09" db="EMBL/GenBank/DDBJ databases">
        <title>Genome Sequence of Bacillus sp. DW5-4.</title>
        <authorList>
            <person name="Lai Q."/>
            <person name="Liu Y."/>
            <person name="Shao Z."/>
        </authorList>
    </citation>
    <scope>NUCLEOTIDE SEQUENCE [LARGE SCALE GENOMIC DNA]</scope>
    <source>
        <strain evidence="7 8">DW5-4</strain>
    </source>
</reference>
<keyword evidence="4" id="KW-0067">ATP-binding</keyword>
<dbReference type="PROSITE" id="PS51192">
    <property type="entry name" value="HELICASE_ATP_BIND_1"/>
    <property type="match status" value="1"/>
</dbReference>
<dbReference type="eggNOG" id="COG0513">
    <property type="taxonomic scope" value="Bacteria"/>
</dbReference>
<dbReference type="SMART" id="SM00487">
    <property type="entry name" value="DEXDc"/>
    <property type="match status" value="1"/>
</dbReference>
<evidence type="ECO:0000256" key="2">
    <source>
        <dbReference type="ARBA" id="ARBA00022801"/>
    </source>
</evidence>
<feature type="domain" description="Helicase ATP-binding" evidence="5">
    <location>
        <begin position="35"/>
        <end position="205"/>
    </location>
</feature>
<dbReference type="InterPro" id="IPR050547">
    <property type="entry name" value="DEAD_box_RNA_helicases"/>
</dbReference>
<dbReference type="PANTHER" id="PTHR47963">
    <property type="entry name" value="DEAD-BOX ATP-DEPENDENT RNA HELICASE 47, MITOCHONDRIAL"/>
    <property type="match status" value="1"/>
</dbReference>
<keyword evidence="2" id="KW-0378">Hydrolase</keyword>
<dbReference type="GO" id="GO:0005840">
    <property type="term" value="C:ribosome"/>
    <property type="evidence" value="ECO:0007669"/>
    <property type="project" value="TreeGrafter"/>
</dbReference>
<dbReference type="Gene3D" id="3.40.50.300">
    <property type="entry name" value="P-loop containing nucleotide triphosphate hydrolases"/>
    <property type="match status" value="2"/>
</dbReference>
<comment type="caution">
    <text evidence="7">The sequence shown here is derived from an EMBL/GenBank/DDBJ whole genome shotgun (WGS) entry which is preliminary data.</text>
</comment>
<organism evidence="7 8">
    <name type="scientific">Bacillus zhangzhouensis</name>
    <dbReference type="NCBI Taxonomy" id="1178540"/>
    <lineage>
        <taxon>Bacteria</taxon>
        <taxon>Bacillati</taxon>
        <taxon>Bacillota</taxon>
        <taxon>Bacilli</taxon>
        <taxon>Bacillales</taxon>
        <taxon>Bacillaceae</taxon>
        <taxon>Bacillus</taxon>
    </lineage>
</organism>
<dbReference type="SMART" id="SM00490">
    <property type="entry name" value="HELICc"/>
    <property type="match status" value="1"/>
</dbReference>
<dbReference type="GO" id="GO:0005829">
    <property type="term" value="C:cytosol"/>
    <property type="evidence" value="ECO:0007669"/>
    <property type="project" value="TreeGrafter"/>
</dbReference>
<dbReference type="CDD" id="cd18787">
    <property type="entry name" value="SF2_C_DEAD"/>
    <property type="match status" value="1"/>
</dbReference>
<dbReference type="InterPro" id="IPR001650">
    <property type="entry name" value="Helicase_C-like"/>
</dbReference>
<gene>
    <name evidence="7" type="ORF">BA70_16695</name>
</gene>
<dbReference type="GO" id="GO:0016787">
    <property type="term" value="F:hydrolase activity"/>
    <property type="evidence" value="ECO:0007669"/>
    <property type="project" value="UniProtKB-KW"/>
</dbReference>
<evidence type="ECO:0000259" key="6">
    <source>
        <dbReference type="PROSITE" id="PS51194"/>
    </source>
</evidence>
<dbReference type="Proteomes" id="UP000028091">
    <property type="component" value="Unassembled WGS sequence"/>
</dbReference>
<dbReference type="AlphaFoldDB" id="A0A081LC83"/>
<sequence>MTETWAFFKEAKPFIQENFEKAGFKQPTAIQEKTAEWITEKRDVIAESPTGTGKTLAYVLPLLNKIDVNIKHPQVLILAPSRELVMQIFDVVQEFKQGSDIKAISLIGGANIKKQQEKLKKHPNIVVATPGRVQELIKIKKLKMHEVKTIVLDEADQLLVPEHMKTIQGIIKSTLKERQILCFSATLKEETIQLIKEMTSEPEVLKIGRSQEEAQKVGHYYLLCDQRDKVKLLQKLSRLEDMHALVFVRDITNLSIYAEKLTYHHVDLGVLHSEAKKAERAVMLKSFEQREFPLLLATDIAARGIDIDDLPYVIHADLPNEEGYIHRSGRTGRAGKEGAVISLVTHQEHAMLKKMAKKLNISLEEIVYKQGQLHLAPKQA</sequence>
<dbReference type="GO" id="GO:0033592">
    <property type="term" value="F:RNA strand annealing activity"/>
    <property type="evidence" value="ECO:0007669"/>
    <property type="project" value="TreeGrafter"/>
</dbReference>
<dbReference type="RefSeq" id="WP_034320043.1">
    <property type="nucleotide sequence ID" value="NZ_JAVIKA010000006.1"/>
</dbReference>
<evidence type="ECO:0000313" key="8">
    <source>
        <dbReference type="Proteomes" id="UP000028091"/>
    </source>
</evidence>
<dbReference type="InterPro" id="IPR014001">
    <property type="entry name" value="Helicase_ATP-bd"/>
</dbReference>
<evidence type="ECO:0000256" key="3">
    <source>
        <dbReference type="ARBA" id="ARBA00022806"/>
    </source>
</evidence>
<evidence type="ECO:0000259" key="5">
    <source>
        <dbReference type="PROSITE" id="PS51192"/>
    </source>
</evidence>
<proteinExistence type="predicted"/>
<dbReference type="InterPro" id="IPR011545">
    <property type="entry name" value="DEAD/DEAH_box_helicase_dom"/>
</dbReference>
<dbReference type="InterPro" id="IPR044742">
    <property type="entry name" value="DEAD/DEAH_RhlB"/>
</dbReference>
<keyword evidence="8" id="KW-1185">Reference proteome</keyword>
<evidence type="ECO:0000256" key="4">
    <source>
        <dbReference type="ARBA" id="ARBA00022840"/>
    </source>
</evidence>
<dbReference type="GO" id="GO:0009409">
    <property type="term" value="P:response to cold"/>
    <property type="evidence" value="ECO:0007669"/>
    <property type="project" value="TreeGrafter"/>
</dbReference>
<dbReference type="PROSITE" id="PS51194">
    <property type="entry name" value="HELICASE_CTER"/>
    <property type="match status" value="1"/>
</dbReference>